<gene>
    <name evidence="2" type="ORF">EDD36DRAFT_423373</name>
</gene>
<comment type="caution">
    <text evidence="2">The sequence shown here is derived from an EMBL/GenBank/DDBJ whole genome shotgun (WGS) entry which is preliminary data.</text>
</comment>
<reference evidence="2" key="1">
    <citation type="journal article" date="2022" name="bioRxiv">
        <title>Deciphering the potential niche of two novel black yeast fungi from a biological soil crust based on their genomes, phenotypes, and melanin regulation.</title>
        <authorList>
            <consortium name="DOE Joint Genome Institute"/>
            <person name="Carr E.C."/>
            <person name="Barton Q."/>
            <person name="Grambo S."/>
            <person name="Sullivan M."/>
            <person name="Renfro C.M."/>
            <person name="Kuo A."/>
            <person name="Pangilinan J."/>
            <person name="Lipzen A."/>
            <person name="Keymanesh K."/>
            <person name="Savage E."/>
            <person name="Barry K."/>
            <person name="Grigoriev I.V."/>
            <person name="Riekhof W.R."/>
            <person name="Harris S.S."/>
        </authorList>
    </citation>
    <scope>NUCLEOTIDE SEQUENCE</scope>
    <source>
        <strain evidence="2">JF 03-4F</strain>
    </source>
</reference>
<organism evidence="2 3">
    <name type="scientific">Exophiala viscosa</name>
    <dbReference type="NCBI Taxonomy" id="2486360"/>
    <lineage>
        <taxon>Eukaryota</taxon>
        <taxon>Fungi</taxon>
        <taxon>Dikarya</taxon>
        <taxon>Ascomycota</taxon>
        <taxon>Pezizomycotina</taxon>
        <taxon>Eurotiomycetes</taxon>
        <taxon>Chaetothyriomycetidae</taxon>
        <taxon>Chaetothyriales</taxon>
        <taxon>Herpotrichiellaceae</taxon>
        <taxon>Exophiala</taxon>
    </lineage>
</organism>
<feature type="signal peptide" evidence="1">
    <location>
        <begin position="1"/>
        <end position="17"/>
    </location>
</feature>
<evidence type="ECO:0000313" key="2">
    <source>
        <dbReference type="EMBL" id="KAI1608478.1"/>
    </source>
</evidence>
<evidence type="ECO:0000256" key="1">
    <source>
        <dbReference type="SAM" id="SignalP"/>
    </source>
</evidence>
<evidence type="ECO:0000313" key="3">
    <source>
        <dbReference type="Proteomes" id="UP001203852"/>
    </source>
</evidence>
<dbReference type="PANTHER" id="PTHR35340:SF6">
    <property type="entry name" value="ASST-DOMAIN-CONTAINING PROTEIN"/>
    <property type="match status" value="1"/>
</dbReference>
<accession>A0AAN6DN97</accession>
<dbReference type="PANTHER" id="PTHR35340">
    <property type="entry name" value="PQQ ENZYME REPEAT PROTEIN-RELATED"/>
    <property type="match status" value="1"/>
</dbReference>
<name>A0AAN6DN97_9EURO</name>
<keyword evidence="1" id="KW-0732">Signal</keyword>
<dbReference type="AlphaFoldDB" id="A0AAN6DN97"/>
<keyword evidence="3" id="KW-1185">Reference proteome</keyword>
<dbReference type="InterPro" id="IPR039535">
    <property type="entry name" value="ASST-like"/>
</dbReference>
<proteinExistence type="predicted"/>
<dbReference type="Proteomes" id="UP001203852">
    <property type="component" value="Unassembled WGS sequence"/>
</dbReference>
<dbReference type="InterPro" id="IPR053143">
    <property type="entry name" value="Arylsulfate_ST"/>
</dbReference>
<feature type="chain" id="PRO_5043022977" evidence="1">
    <location>
        <begin position="18"/>
        <end position="554"/>
    </location>
</feature>
<protein>
    <submittedName>
        <fullName evidence="2">ASST-domain-containing protein</fullName>
    </submittedName>
</protein>
<dbReference type="Pfam" id="PF14269">
    <property type="entry name" value="Arylsulfotran_2"/>
    <property type="match status" value="1"/>
</dbReference>
<dbReference type="EMBL" id="MU404363">
    <property type="protein sequence ID" value="KAI1608478.1"/>
    <property type="molecule type" value="Genomic_DNA"/>
</dbReference>
<sequence length="554" mass="59003">MKLLNLTSLTLVPLTLAATLPKIRQASEPLLCSAASSQIATNGTNSTLWPWQTYKSSDAVPPVLAINKTGDALFVGLIFFDASLGSSVVATKEVAPLIMTDTGDLVWNGPVATTQAANVRVQTFNGSQVLTYWSGQGTAGTSQIVGHGFGEIVVLDTNYTELYTVCPKLSFNLPPNVTANCVADIHESFITSRKTMLITAYNTTPADLTSVGGPKNGWVLDSIAAEVNITTGEVLFTWSPLAHLKVNQSHYPLSGAGLNQSNPYDFFHINAIELVGENYLINSRHFWSTFLVNPKGEILWEINGETGGDFGTLPEGGTFSWQHFARVQQLNSTKALVSWFANNNDLTGQANAKPSTGLSLLLTLPPNATSPPVLVTNFTNPHSPVDAWSQGSFQYLPNGNKFIGYGSNAVIAEYGPYTNGTNGTEGQVRWAASFGSGDLVSSYRAYKQVWHATPATKPSLVVLQAASNDTLKHCAGSSTWRGYVSWNGATDVTKYIVYTGSTNTTLTATGQASKTGFETEFVVPSGAAYVQVGAVENNGTAVTRKSSVVAVGNS</sequence>